<feature type="region of interest" description="Disordered" evidence="1">
    <location>
        <begin position="238"/>
        <end position="261"/>
    </location>
</feature>
<dbReference type="InterPro" id="IPR038967">
    <property type="entry name" value="Dsc4-like"/>
</dbReference>
<keyword evidence="4" id="KW-1185">Reference proteome</keyword>
<evidence type="ECO:0000256" key="1">
    <source>
        <dbReference type="SAM" id="MobiDB-lite"/>
    </source>
</evidence>
<dbReference type="GO" id="GO:0005783">
    <property type="term" value="C:endoplasmic reticulum"/>
    <property type="evidence" value="ECO:0007669"/>
    <property type="project" value="TreeGrafter"/>
</dbReference>
<dbReference type="PANTHER" id="PTHR39405:SF1">
    <property type="entry name" value="DSC E3 UBIQUITIN LIGASE COMPLEX SUBUNIT 4"/>
    <property type="match status" value="1"/>
</dbReference>
<dbReference type="OrthoDB" id="5428737at2759"/>
<evidence type="ECO:0000313" key="3">
    <source>
        <dbReference type="EMBL" id="KAF5380444.1"/>
    </source>
</evidence>
<dbReference type="GO" id="GO:0032933">
    <property type="term" value="P:SREBP signaling pathway"/>
    <property type="evidence" value="ECO:0007669"/>
    <property type="project" value="InterPro"/>
</dbReference>
<evidence type="ECO:0000313" key="4">
    <source>
        <dbReference type="Proteomes" id="UP000565441"/>
    </source>
</evidence>
<feature type="domain" description="DUF1746" evidence="2">
    <location>
        <begin position="15"/>
        <end position="118"/>
    </location>
</feature>
<protein>
    <recommendedName>
        <fullName evidence="2">DUF1746 domain-containing protein</fullName>
    </recommendedName>
</protein>
<name>A0A8H5HBW3_9AGAR</name>
<dbReference type="Pfam" id="PF08508">
    <property type="entry name" value="DUF1746"/>
    <property type="match status" value="1"/>
</dbReference>
<dbReference type="EMBL" id="JAACJP010000013">
    <property type="protein sequence ID" value="KAF5380444.1"/>
    <property type="molecule type" value="Genomic_DNA"/>
</dbReference>
<dbReference type="Proteomes" id="UP000565441">
    <property type="component" value="Unassembled WGS sequence"/>
</dbReference>
<sequence>MPKQHHAQRQHLIVSLDALCYQLHTLSFILSPSIWSFICRLISQFQCSPRDLDATAARSLRFFFANILLLNLSSVWHHATQGAAEGRAIVLDFVGLGYVPSRLQLLGLDFLIIILQLVLSIIAYETSLLQHSIDTDTPDMLLPIPDSPLSPAPSPLFTSISSTPFPTAMSQHTKSYPPHSISPYVVDLRLGPVIERLRNPPPTPQATSSDASLPLPNTTPWPLPAGMRMLIRASARMRRETGEGTPAGGTRIPGSLTTRDA</sequence>
<dbReference type="InterPro" id="IPR013715">
    <property type="entry name" value="DUF1746"/>
</dbReference>
<comment type="caution">
    <text evidence="3">The sequence shown here is derived from an EMBL/GenBank/DDBJ whole genome shotgun (WGS) entry which is preliminary data.</text>
</comment>
<dbReference type="GO" id="GO:0044695">
    <property type="term" value="C:Dsc E3 ubiquitin ligase complex"/>
    <property type="evidence" value="ECO:0007669"/>
    <property type="project" value="InterPro"/>
</dbReference>
<evidence type="ECO:0000259" key="2">
    <source>
        <dbReference type="Pfam" id="PF08508"/>
    </source>
</evidence>
<dbReference type="PANTHER" id="PTHR39405">
    <property type="entry name" value="DSC E3 UBIQUITIN LIGASE COMPLEX SUBUNIT 4"/>
    <property type="match status" value="1"/>
</dbReference>
<gene>
    <name evidence="3" type="ORF">D9615_004472</name>
</gene>
<reference evidence="3 4" key="1">
    <citation type="journal article" date="2020" name="ISME J.">
        <title>Uncovering the hidden diversity of litter-decomposition mechanisms in mushroom-forming fungi.</title>
        <authorList>
            <person name="Floudas D."/>
            <person name="Bentzer J."/>
            <person name="Ahren D."/>
            <person name="Johansson T."/>
            <person name="Persson P."/>
            <person name="Tunlid A."/>
        </authorList>
    </citation>
    <scope>NUCLEOTIDE SEQUENCE [LARGE SCALE GENOMIC DNA]</scope>
    <source>
        <strain evidence="3 4">CBS 661.87</strain>
    </source>
</reference>
<feature type="region of interest" description="Disordered" evidence="1">
    <location>
        <begin position="195"/>
        <end position="224"/>
    </location>
</feature>
<proteinExistence type="predicted"/>
<accession>A0A8H5HBW3</accession>
<dbReference type="AlphaFoldDB" id="A0A8H5HBW3"/>
<organism evidence="3 4">
    <name type="scientific">Tricholomella constricta</name>
    <dbReference type="NCBI Taxonomy" id="117010"/>
    <lineage>
        <taxon>Eukaryota</taxon>
        <taxon>Fungi</taxon>
        <taxon>Dikarya</taxon>
        <taxon>Basidiomycota</taxon>
        <taxon>Agaricomycotina</taxon>
        <taxon>Agaricomycetes</taxon>
        <taxon>Agaricomycetidae</taxon>
        <taxon>Agaricales</taxon>
        <taxon>Tricholomatineae</taxon>
        <taxon>Lyophyllaceae</taxon>
        <taxon>Tricholomella</taxon>
    </lineage>
</organism>